<dbReference type="EMBL" id="JABRWQ010000003">
    <property type="protein sequence ID" value="NRD23058.1"/>
    <property type="molecule type" value="Genomic_DNA"/>
</dbReference>
<dbReference type="PANTHER" id="PTHR43817:SF1">
    <property type="entry name" value="HYDROLASE, FAMILY 43, PUTATIVE (AFU_ORTHOLOGUE AFUA_3G01660)-RELATED"/>
    <property type="match status" value="1"/>
</dbReference>
<keyword evidence="2" id="KW-0378">Hydrolase</keyword>
<evidence type="ECO:0000313" key="4">
    <source>
        <dbReference type="EMBL" id="NRD23058.1"/>
    </source>
</evidence>
<sequence length="1172" mass="131307">MSSNQVIHNKIRSIVRKTIFITLTLSFFVSVIQAQSTPLEQDFQNPPTSAKPQTIWFWINGNVTKKGITADLEAMKNVGIQGAILFNVSLGNPEGVAPYLSPEWLEIFNYAGLEAQRLGLDLGFHNGAGWSSSGGPSITPEYAMQELVYVETIHEGATMFKGKLEQPKTKLGYYKDIAILAFPKPKSDVRIDELEIKTLSHKVRSHLNPDDKTISDLAVVKKGDIIDLTSKLNSEGLLEWNAPSGEWVILRIGHTPTGEMNRFPSDGGSGLECDKMNKQAVDVFWDGSIKPILKKLDTLIGTTVKRCHIDSYEVGTTNWTSNFAEEFKTLRSYDCYSYLPALAGYYIESGEETERFLWDFRRTIGDLIAENYYGRFAELSHKNNMLLSIEPYWGPFDNMQVGEAADMVMSEFWSGSLAFFDSPKFVASIAKLNGNPIAEAESFTGMGGWDQHPSTLKAMGDLAWAQGINRFVFHSYVHQPWDVGPGLTLQVFGTDFNRLNTWWNQSKPFVDYISRGQFLLQQGTSVADVLVFTGEASPNDALLMPEIKALGYDYDVIGSNKISSLTVKEGLIFTSVGEKYQALVLPSTEWITPKTLTKIEELALNGAIVIGSKPNKSPSLKKYPDCDEGVEQTANKLWDKGFIKKNSILDVLKNGTLPPDFSIEEGRRESVDFIHRKTEDTDIYFVVNSKKERRELACRFRVSEKQPEFWNAETGEITKATIWQKNDDGTTTVSISFESEGSVFVVFRNPILSEQHIVNAEMKLKNPVIKPLSNLKIIKAEYGTFLPDGLVDITEVVANKIQKNGLNIHATRELSKSDPAPGYKKELRIQYKAGEEIFEKNAMEKEWLEIDAPVNGKLEILKAAFGKFARGVDGIPPNKPVFDVTEKVKSMVTSGVYEIPVNDSFLEGKEIKTKKALRVIFTTDDEEKIVTVSDGGLLKLNQPTSEPKLVFKEGEVNLVTPFAGQITYESSNGKTKKLKVKSVPEPIELTGDWNVSFPLKDKVVLDKTFKKLISWSDVLEDDICYFSGTASYKKEFQIPSNLIKPSYSLELDLGNVKVIAEVILNGKNLGILWKAPFIVNIDNAVVKGSNTLEVKITNLWPNRLIGDEQLPLDYERKGPHIKQWPEWLLNNAERPSERGTLAAFKHWHKDSKLLLSGLLGPVKIVVYKRKTL</sequence>
<gene>
    <name evidence="4" type="ORF">HNV10_07390</name>
</gene>
<dbReference type="NCBIfam" id="NF045579">
    <property type="entry name" value="rhamnoside_JR"/>
    <property type="match status" value="1"/>
</dbReference>
<dbReference type="Proteomes" id="UP000805085">
    <property type="component" value="Unassembled WGS sequence"/>
</dbReference>
<keyword evidence="1 3" id="KW-0732">Signal</keyword>
<feature type="chain" id="PRO_5047229922" description="Glycosyl hydrolases family 2, sugar binding domain" evidence="3">
    <location>
        <begin position="35"/>
        <end position="1172"/>
    </location>
</feature>
<dbReference type="RefSeq" id="WP_173300696.1">
    <property type="nucleotide sequence ID" value="NZ_JABRWQ010000003.1"/>
</dbReference>
<evidence type="ECO:0000313" key="5">
    <source>
        <dbReference type="Proteomes" id="UP000805085"/>
    </source>
</evidence>
<dbReference type="Pfam" id="PF17132">
    <property type="entry name" value="Glyco_hydro_106"/>
    <property type="match status" value="2"/>
</dbReference>
<evidence type="ECO:0000256" key="1">
    <source>
        <dbReference type="ARBA" id="ARBA00022729"/>
    </source>
</evidence>
<organism evidence="4 5">
    <name type="scientific">Winogradskyella litoriviva</name>
    <dbReference type="NCBI Taxonomy" id="1220182"/>
    <lineage>
        <taxon>Bacteria</taxon>
        <taxon>Pseudomonadati</taxon>
        <taxon>Bacteroidota</taxon>
        <taxon>Flavobacteriia</taxon>
        <taxon>Flavobacteriales</taxon>
        <taxon>Flavobacteriaceae</taxon>
        <taxon>Winogradskyella</taxon>
    </lineage>
</organism>
<comment type="caution">
    <text evidence="4">The sequence shown here is derived from an EMBL/GenBank/DDBJ whole genome shotgun (WGS) entry which is preliminary data.</text>
</comment>
<keyword evidence="5" id="KW-1185">Reference proteome</keyword>
<feature type="signal peptide" evidence="3">
    <location>
        <begin position="1"/>
        <end position="34"/>
    </location>
</feature>
<dbReference type="SUPFAM" id="SSF49785">
    <property type="entry name" value="Galactose-binding domain-like"/>
    <property type="match status" value="1"/>
</dbReference>
<evidence type="ECO:0000256" key="3">
    <source>
        <dbReference type="SAM" id="SignalP"/>
    </source>
</evidence>
<evidence type="ECO:0008006" key="6">
    <source>
        <dbReference type="Google" id="ProtNLM"/>
    </source>
</evidence>
<dbReference type="InterPro" id="IPR008979">
    <property type="entry name" value="Galactose-bd-like_sf"/>
</dbReference>
<evidence type="ECO:0000256" key="2">
    <source>
        <dbReference type="ARBA" id="ARBA00022801"/>
    </source>
</evidence>
<protein>
    <recommendedName>
        <fullName evidence="6">Glycosyl hydrolases family 2, sugar binding domain</fullName>
    </recommendedName>
</protein>
<dbReference type="PANTHER" id="PTHR43817">
    <property type="entry name" value="GLYCOSYL HYDROLASE"/>
    <property type="match status" value="1"/>
</dbReference>
<proteinExistence type="predicted"/>
<dbReference type="Gene3D" id="2.60.120.260">
    <property type="entry name" value="Galactose-binding domain-like"/>
    <property type="match status" value="1"/>
</dbReference>
<name>A0ABX2E3P6_9FLAO</name>
<reference evidence="4 5" key="1">
    <citation type="journal article" date="2015" name="Int. J. Syst. Evol. Microbiol.">
        <title>Winogradskyella litoriviva sp. nov., isolated from coastal seawater.</title>
        <authorList>
            <person name="Nedashkovskaya O.I."/>
            <person name="Kukhlevskiy A.D."/>
            <person name="Zhukova N.V."/>
            <person name="Kim S.J."/>
            <person name="Rhee S.K."/>
            <person name="Mikhailov V.V."/>
        </authorList>
    </citation>
    <scope>NUCLEOTIDE SEQUENCE [LARGE SCALE GENOMIC DNA]</scope>
    <source>
        <strain evidence="4 5">KMM6491</strain>
    </source>
</reference>
<accession>A0ABX2E3P6</accession>